<gene>
    <name evidence="3" type="ORF">AMYX_31790</name>
</gene>
<keyword evidence="2" id="KW-1133">Transmembrane helix</keyword>
<sequence length="261" mass="27226">MEQPKSTLSRPSRAPGIVLLVAVIAGAGALGWWLRSRQPPPPPGAPAAAPAPSAAAPDAGPDAPPPSPADQRALVEAMSGNALFRRWVGEGDLLRRWVVVTDNLAEGVSPRAQLGALAPERPFSVLEQGGETVIAPAAYHRYDDVGDVVASLDAAAAARCYRALHGMLAAGYRALGYPGADLDAVTARALRRLADAPAKDGPIAVRKEEGAYVFADERLEALGPVEKHLLRMGPRNARIVQAKARELLVALGMSASGNAPR</sequence>
<evidence type="ECO:0000313" key="3">
    <source>
        <dbReference type="EMBL" id="GEJ58438.1"/>
    </source>
</evidence>
<evidence type="ECO:0000256" key="1">
    <source>
        <dbReference type="SAM" id="MobiDB-lite"/>
    </source>
</evidence>
<dbReference type="AlphaFoldDB" id="A0A7I9VQA8"/>
<dbReference type="Pfam" id="PF11219">
    <property type="entry name" value="DUF3014"/>
    <property type="match status" value="1"/>
</dbReference>
<feature type="compositionally biased region" description="Low complexity" evidence="1">
    <location>
        <begin position="46"/>
        <end position="61"/>
    </location>
</feature>
<feature type="transmembrane region" description="Helical" evidence="2">
    <location>
        <begin position="12"/>
        <end position="34"/>
    </location>
</feature>
<comment type="caution">
    <text evidence="3">The sequence shown here is derived from an EMBL/GenBank/DDBJ whole genome shotgun (WGS) entry which is preliminary data.</text>
</comment>
<organism evidence="3 4">
    <name type="scientific">Anaeromyxobacter diazotrophicus</name>
    <dbReference type="NCBI Taxonomy" id="2590199"/>
    <lineage>
        <taxon>Bacteria</taxon>
        <taxon>Pseudomonadati</taxon>
        <taxon>Myxococcota</taxon>
        <taxon>Myxococcia</taxon>
        <taxon>Myxococcales</taxon>
        <taxon>Cystobacterineae</taxon>
        <taxon>Anaeromyxobacteraceae</taxon>
        <taxon>Anaeromyxobacter</taxon>
    </lineage>
</organism>
<feature type="region of interest" description="Disordered" evidence="1">
    <location>
        <begin position="34"/>
        <end position="71"/>
    </location>
</feature>
<proteinExistence type="predicted"/>
<keyword evidence="2" id="KW-0472">Membrane</keyword>
<name>A0A7I9VQA8_9BACT</name>
<evidence type="ECO:0008006" key="5">
    <source>
        <dbReference type="Google" id="ProtNLM"/>
    </source>
</evidence>
<dbReference type="InterPro" id="IPR021382">
    <property type="entry name" value="DUF3014"/>
</dbReference>
<keyword evidence="2" id="KW-0812">Transmembrane</keyword>
<accession>A0A7I9VQA8</accession>
<reference evidence="4" key="1">
    <citation type="journal article" date="2020" name="Appl. Environ. Microbiol.">
        <title>Diazotrophic Anaeromyxobacter Isolates from Soils.</title>
        <authorList>
            <person name="Masuda Y."/>
            <person name="Yamanaka H."/>
            <person name="Xu Z.X."/>
            <person name="Shiratori Y."/>
            <person name="Aono T."/>
            <person name="Amachi S."/>
            <person name="Senoo K."/>
            <person name="Itoh H."/>
        </authorList>
    </citation>
    <scope>NUCLEOTIDE SEQUENCE [LARGE SCALE GENOMIC DNA]</scope>
    <source>
        <strain evidence="4">R267</strain>
    </source>
</reference>
<keyword evidence="4" id="KW-1185">Reference proteome</keyword>
<dbReference type="RefSeq" id="WP_176066964.1">
    <property type="nucleotide sequence ID" value="NZ_BJTG01000007.1"/>
</dbReference>
<evidence type="ECO:0000313" key="4">
    <source>
        <dbReference type="Proteomes" id="UP000503640"/>
    </source>
</evidence>
<protein>
    <recommendedName>
        <fullName evidence="5">DUF3014 domain-containing protein</fullName>
    </recommendedName>
</protein>
<dbReference type="EMBL" id="BJTG01000007">
    <property type="protein sequence ID" value="GEJ58438.1"/>
    <property type="molecule type" value="Genomic_DNA"/>
</dbReference>
<evidence type="ECO:0000256" key="2">
    <source>
        <dbReference type="SAM" id="Phobius"/>
    </source>
</evidence>
<dbReference type="Proteomes" id="UP000503640">
    <property type="component" value="Unassembled WGS sequence"/>
</dbReference>